<gene>
    <name evidence="8" type="ORF">MICPUN_56846</name>
</gene>
<keyword evidence="6 7" id="KW-0472">Membrane</keyword>
<evidence type="ECO:0000313" key="9">
    <source>
        <dbReference type="Proteomes" id="UP000002009"/>
    </source>
</evidence>
<dbReference type="FunCoup" id="C1E1E7">
    <property type="interactions" value="793"/>
</dbReference>
<evidence type="ECO:0000256" key="4">
    <source>
        <dbReference type="ARBA" id="ARBA00022824"/>
    </source>
</evidence>
<dbReference type="STRING" id="296587.C1E1E7"/>
<dbReference type="AlphaFoldDB" id="C1E1E7"/>
<accession>C1E1E7</accession>
<evidence type="ECO:0000256" key="6">
    <source>
        <dbReference type="ARBA" id="ARBA00023136"/>
    </source>
</evidence>
<dbReference type="OrthoDB" id="16679at2759"/>
<dbReference type="InterPro" id="IPR010580">
    <property type="entry name" value="ER_stress-assoc"/>
</dbReference>
<feature type="transmembrane region" description="Helical" evidence="7">
    <location>
        <begin position="37"/>
        <end position="60"/>
    </location>
</feature>
<dbReference type="GO" id="GO:0030968">
    <property type="term" value="P:endoplasmic reticulum unfolded protein response"/>
    <property type="evidence" value="ECO:0007669"/>
    <property type="project" value="TreeGrafter"/>
</dbReference>
<reference evidence="8 9" key="1">
    <citation type="journal article" date="2009" name="Science">
        <title>Green evolution and dynamic adaptations revealed by genomes of the marine picoeukaryotes Micromonas.</title>
        <authorList>
            <person name="Worden A.Z."/>
            <person name="Lee J.H."/>
            <person name="Mock T."/>
            <person name="Rouze P."/>
            <person name="Simmons M.P."/>
            <person name="Aerts A.L."/>
            <person name="Allen A.E."/>
            <person name="Cuvelier M.L."/>
            <person name="Derelle E."/>
            <person name="Everett M.V."/>
            <person name="Foulon E."/>
            <person name="Grimwood J."/>
            <person name="Gundlach H."/>
            <person name="Henrissat B."/>
            <person name="Napoli C."/>
            <person name="McDonald S.M."/>
            <person name="Parker M.S."/>
            <person name="Rombauts S."/>
            <person name="Salamov A."/>
            <person name="Von Dassow P."/>
            <person name="Badger J.H."/>
            <person name="Coutinho P.M."/>
            <person name="Demir E."/>
            <person name="Dubchak I."/>
            <person name="Gentemann C."/>
            <person name="Eikrem W."/>
            <person name="Gready J.E."/>
            <person name="John U."/>
            <person name="Lanier W."/>
            <person name="Lindquist E.A."/>
            <person name="Lucas S."/>
            <person name="Mayer K.F."/>
            <person name="Moreau H."/>
            <person name="Not F."/>
            <person name="Otillar R."/>
            <person name="Panaud O."/>
            <person name="Pangilinan J."/>
            <person name="Paulsen I."/>
            <person name="Piegu B."/>
            <person name="Poliakov A."/>
            <person name="Robbens S."/>
            <person name="Schmutz J."/>
            <person name="Toulza E."/>
            <person name="Wyss T."/>
            <person name="Zelensky A."/>
            <person name="Zhou K."/>
            <person name="Armbrust E.V."/>
            <person name="Bhattacharya D."/>
            <person name="Goodenough U.W."/>
            <person name="Van de Peer Y."/>
            <person name="Grigoriev I.V."/>
        </authorList>
    </citation>
    <scope>NUCLEOTIDE SEQUENCE [LARGE SCALE GENOMIC DNA]</scope>
    <source>
        <strain evidence="9">RCC299 / NOUM17</strain>
    </source>
</reference>
<evidence type="ECO:0000256" key="2">
    <source>
        <dbReference type="ARBA" id="ARBA00005500"/>
    </source>
</evidence>
<comment type="similarity">
    <text evidence="2">Belongs to the RAMP4 family.</text>
</comment>
<proteinExistence type="inferred from homology"/>
<comment type="subcellular location">
    <subcellularLocation>
        <location evidence="1">Endoplasmic reticulum membrane</location>
        <topology evidence="1">Single-pass membrane protein</topology>
    </subcellularLocation>
</comment>
<organism evidence="8 9">
    <name type="scientific">Micromonas commoda (strain RCC299 / NOUM17 / CCMP2709)</name>
    <name type="common">Picoplanktonic green alga</name>
    <dbReference type="NCBI Taxonomy" id="296587"/>
    <lineage>
        <taxon>Eukaryota</taxon>
        <taxon>Viridiplantae</taxon>
        <taxon>Chlorophyta</taxon>
        <taxon>Mamiellophyceae</taxon>
        <taxon>Mamiellales</taxon>
        <taxon>Mamiellaceae</taxon>
        <taxon>Micromonas</taxon>
    </lineage>
</organism>
<keyword evidence="5 7" id="KW-1133">Transmembrane helix</keyword>
<sequence length="69" mass="7385">MAASKRVFAASSAKFHKNIHKRGLVDIKAKEKSKYGFSVGPVMLGFFVFVVIGSSLLQIIRTASAGGPM</sequence>
<dbReference type="PANTHER" id="PTHR15601">
    <property type="entry name" value="STRESS ASSOCIATED ENDOPLASMIC RETICULUM PROTEIN SERP1/RAMP4"/>
    <property type="match status" value="1"/>
</dbReference>
<evidence type="ECO:0000313" key="8">
    <source>
        <dbReference type="EMBL" id="ACO61725.1"/>
    </source>
</evidence>
<evidence type="ECO:0000256" key="1">
    <source>
        <dbReference type="ARBA" id="ARBA00004389"/>
    </source>
</evidence>
<dbReference type="GO" id="GO:0005789">
    <property type="term" value="C:endoplasmic reticulum membrane"/>
    <property type="evidence" value="ECO:0007669"/>
    <property type="project" value="UniProtKB-SubCell"/>
</dbReference>
<dbReference type="KEGG" id="mis:MICPUN_56846"/>
<dbReference type="Pfam" id="PF06624">
    <property type="entry name" value="RAMP4"/>
    <property type="match status" value="1"/>
</dbReference>
<dbReference type="GeneID" id="8242089"/>
<keyword evidence="4" id="KW-0256">Endoplasmic reticulum</keyword>
<dbReference type="RefSeq" id="XP_002500467.1">
    <property type="nucleotide sequence ID" value="XM_002500421.1"/>
</dbReference>
<protein>
    <submittedName>
        <fullName evidence="8">Ribosomal membrane protein</fullName>
    </submittedName>
</protein>
<dbReference type="Proteomes" id="UP000002009">
    <property type="component" value="Chromosome 3"/>
</dbReference>
<name>C1E1E7_MICCC</name>
<dbReference type="EMBL" id="CP001324">
    <property type="protein sequence ID" value="ACO61725.1"/>
    <property type="molecule type" value="Genomic_DNA"/>
</dbReference>
<keyword evidence="3 7" id="KW-0812">Transmembrane</keyword>
<dbReference type="eggNOG" id="KOG3491">
    <property type="taxonomic scope" value="Eukaryota"/>
</dbReference>
<dbReference type="InParanoid" id="C1E1E7"/>
<dbReference type="OMA" id="CIKMTTS"/>
<evidence type="ECO:0000256" key="3">
    <source>
        <dbReference type="ARBA" id="ARBA00022692"/>
    </source>
</evidence>
<evidence type="ECO:0000256" key="5">
    <source>
        <dbReference type="ARBA" id="ARBA00022989"/>
    </source>
</evidence>
<keyword evidence="9" id="KW-1185">Reference proteome</keyword>
<dbReference type="PANTHER" id="PTHR15601:SF0">
    <property type="entry name" value="GEO09675P1"/>
    <property type="match status" value="1"/>
</dbReference>
<evidence type="ECO:0000256" key="7">
    <source>
        <dbReference type="SAM" id="Phobius"/>
    </source>
</evidence>